<dbReference type="Proteomes" id="UP000011115">
    <property type="component" value="Unassembled WGS sequence"/>
</dbReference>
<name>M1B445_SOLTU</name>
<protein>
    <submittedName>
        <fullName evidence="1">Protein WAX2</fullName>
    </submittedName>
</protein>
<evidence type="ECO:0000313" key="1">
    <source>
        <dbReference type="EnsemblPlants" id="PGSC0003DMT400036719"/>
    </source>
</evidence>
<dbReference type="AlphaFoldDB" id="M1B445"/>
<dbReference type="Gramene" id="PGSC0003DMT400036719">
    <property type="protein sequence ID" value="PGSC0003DMT400036719"/>
    <property type="gene ID" value="PGSC0003DMG402014160"/>
</dbReference>
<proteinExistence type="predicted"/>
<reference evidence="2" key="1">
    <citation type="journal article" date="2011" name="Nature">
        <title>Genome sequence and analysis of the tuber crop potato.</title>
        <authorList>
            <consortium name="The Potato Genome Sequencing Consortium"/>
        </authorList>
    </citation>
    <scope>NUCLEOTIDE SEQUENCE [LARGE SCALE GENOMIC DNA]</scope>
    <source>
        <strain evidence="2">cv. DM1-3 516 R44</strain>
    </source>
</reference>
<organism evidence="1 2">
    <name type="scientific">Solanum tuberosum</name>
    <name type="common">Potato</name>
    <dbReference type="NCBI Taxonomy" id="4113"/>
    <lineage>
        <taxon>Eukaryota</taxon>
        <taxon>Viridiplantae</taxon>
        <taxon>Streptophyta</taxon>
        <taxon>Embryophyta</taxon>
        <taxon>Tracheophyta</taxon>
        <taxon>Spermatophyta</taxon>
        <taxon>Magnoliopsida</taxon>
        <taxon>eudicotyledons</taxon>
        <taxon>Gunneridae</taxon>
        <taxon>Pentapetalae</taxon>
        <taxon>asterids</taxon>
        <taxon>lamiids</taxon>
        <taxon>Solanales</taxon>
        <taxon>Solanaceae</taxon>
        <taxon>Solanoideae</taxon>
        <taxon>Solaneae</taxon>
        <taxon>Solanum</taxon>
    </lineage>
</organism>
<keyword evidence="2" id="KW-1185">Reference proteome</keyword>
<reference evidence="1" key="2">
    <citation type="submission" date="2015-06" db="UniProtKB">
        <authorList>
            <consortium name="EnsemblPlants"/>
        </authorList>
    </citation>
    <scope>IDENTIFICATION</scope>
    <source>
        <strain evidence="1">DM1-3 516 R44</strain>
    </source>
</reference>
<dbReference type="PaxDb" id="4113-PGSC0003DMT400036719"/>
<accession>M1B445</accession>
<dbReference type="EnsemblPlants" id="PGSC0003DMT400036719">
    <property type="protein sequence ID" value="PGSC0003DMT400036719"/>
    <property type="gene ID" value="PGSC0003DMG402014160"/>
</dbReference>
<evidence type="ECO:0000313" key="2">
    <source>
        <dbReference type="Proteomes" id="UP000011115"/>
    </source>
</evidence>
<dbReference type="HOGENOM" id="CLU_2890249_0_0_1"/>
<sequence length="63" mass="6992">MALPSLEVAPVKKTSFTSRGISFKITAAVKVFPWTTRTLRFGCLLTKSVPPPFKLSFCSKFLL</sequence>
<dbReference type="InParanoid" id="M1B445"/>